<organism evidence="1 2">
    <name type="scientific">Salinicoccus halodurans</name>
    <dbReference type="NCBI Taxonomy" id="407035"/>
    <lineage>
        <taxon>Bacteria</taxon>
        <taxon>Bacillati</taxon>
        <taxon>Bacillota</taxon>
        <taxon>Bacilli</taxon>
        <taxon>Bacillales</taxon>
        <taxon>Staphylococcaceae</taxon>
        <taxon>Salinicoccus</taxon>
    </lineage>
</organism>
<evidence type="ECO:0000313" key="1">
    <source>
        <dbReference type="EMBL" id="SFK81841.1"/>
    </source>
</evidence>
<dbReference type="EMBL" id="FOTB01000004">
    <property type="protein sequence ID" value="SFK81841.1"/>
    <property type="molecule type" value="Genomic_DNA"/>
</dbReference>
<feature type="non-terminal residue" evidence="1">
    <location>
        <position position="1"/>
    </location>
</feature>
<comment type="caution">
    <text evidence="1">The sequence shown here is derived from an EMBL/GenBank/DDBJ whole genome shotgun (WGS) entry which is preliminary data.</text>
</comment>
<sequence length="56" mass="6329">VHMRGYVAFVGDDDVHMRGYAAFVEDDDVHMIDYAVIAQANGGQKSVFTDLYLYNQ</sequence>
<protein>
    <submittedName>
        <fullName evidence="1">Uncharacterized protein</fullName>
    </submittedName>
</protein>
<gene>
    <name evidence="1" type="ORF">SAMN05216235_1821</name>
</gene>
<evidence type="ECO:0000313" key="2">
    <source>
        <dbReference type="Proteomes" id="UP000183090"/>
    </source>
</evidence>
<proteinExistence type="predicted"/>
<reference evidence="1 2" key="1">
    <citation type="submission" date="2016-10" db="EMBL/GenBank/DDBJ databases">
        <authorList>
            <person name="Varghese N."/>
            <person name="Submissions S."/>
        </authorList>
    </citation>
    <scope>NUCLEOTIDE SEQUENCE [LARGE SCALE GENOMIC DNA]</scope>
    <source>
        <strain evidence="1 2">CGMCC 1.6501</strain>
    </source>
</reference>
<dbReference type="Proteomes" id="UP000183090">
    <property type="component" value="Unassembled WGS sequence"/>
</dbReference>
<name>A0AA94HH03_9STAP</name>
<accession>A0AA94HH03</accession>
<dbReference type="AlphaFoldDB" id="A0AA94HH03"/>